<dbReference type="AlphaFoldDB" id="A0A0F9DH71"/>
<feature type="non-terminal residue" evidence="1">
    <location>
        <position position="1"/>
    </location>
</feature>
<evidence type="ECO:0000313" key="1">
    <source>
        <dbReference type="EMBL" id="KKL17096.1"/>
    </source>
</evidence>
<accession>A0A0F9DH71</accession>
<protein>
    <submittedName>
        <fullName evidence="1">Uncharacterized protein</fullName>
    </submittedName>
</protein>
<comment type="caution">
    <text evidence="1">The sequence shown here is derived from an EMBL/GenBank/DDBJ whole genome shotgun (WGS) entry which is preliminary data.</text>
</comment>
<organism evidence="1">
    <name type="scientific">marine sediment metagenome</name>
    <dbReference type="NCBI Taxonomy" id="412755"/>
    <lineage>
        <taxon>unclassified sequences</taxon>
        <taxon>metagenomes</taxon>
        <taxon>ecological metagenomes</taxon>
    </lineage>
</organism>
<gene>
    <name evidence="1" type="ORF">LCGC14_2488970</name>
</gene>
<sequence>VLEFGRKVDLLTFEIESVNLEALKQLEKEGLEVKALIEFDVLKSLLFRKGIISEKEFNENVKKGIGYVNNMPIMKRLKEYCKQRIGGK</sequence>
<dbReference type="Gene3D" id="3.40.50.20">
    <property type="match status" value="1"/>
</dbReference>
<dbReference type="EMBL" id="LAZR01039402">
    <property type="protein sequence ID" value="KKL17096.1"/>
    <property type="molecule type" value="Genomic_DNA"/>
</dbReference>
<proteinExistence type="predicted"/>
<reference evidence="1" key="1">
    <citation type="journal article" date="2015" name="Nature">
        <title>Complex archaea that bridge the gap between prokaryotes and eukaryotes.</title>
        <authorList>
            <person name="Spang A."/>
            <person name="Saw J.H."/>
            <person name="Jorgensen S.L."/>
            <person name="Zaremba-Niedzwiedzka K."/>
            <person name="Martijn J."/>
            <person name="Lind A.E."/>
            <person name="van Eijk R."/>
            <person name="Schleper C."/>
            <person name="Guy L."/>
            <person name="Ettema T.J."/>
        </authorList>
    </citation>
    <scope>NUCLEOTIDE SEQUENCE</scope>
</reference>
<name>A0A0F9DH71_9ZZZZ</name>